<feature type="region of interest" description="Disordered" evidence="6">
    <location>
        <begin position="445"/>
        <end position="467"/>
    </location>
</feature>
<sequence length="467" mass="50459">MTKKPDYARYGRRRLMKGAGLAGLAGLAGCIGTGDPEGGSGGGDGSDGSDGSEGSDGSNSSGDDNGDGGGSMASEIDVWGWDVAARALTISAEEYESENDATVSVEEFGRSAMKDRLQTNLLSGSGAPAVSMLESVDGPSFIDTGSVAPLTDEIEEAGIREDFVSGKWEALTVDGDIYALPWDTGPTAVYYRRSVYDEHDIDPDSIETWADFIEEGQKLPDEQYMLNLPEGDLSGVWRYQFRQLSGEPFLESGEVNIHNEKSLRVARNIKEIYDADIAANIEGWTAAWFSAYGDATIASLPSAAWMEGTLRAELPDTAGDWGVFKIPALESGGPRASNWGGSNLMIADQVSDEEKARGWDYMEYSLATEEMQLAMYDEYGLFPALETVYDEPVFDEELDFYDGQAARALFAEVAQESPGYRFTADTPEVSQAIETELQRMINGEQSPEEAIQAAAETVAENTDRDLA</sequence>
<dbReference type="SUPFAM" id="SSF53850">
    <property type="entry name" value="Periplasmic binding protein-like II"/>
    <property type="match status" value="1"/>
</dbReference>
<evidence type="ECO:0000313" key="8">
    <source>
        <dbReference type="Proteomes" id="UP000000740"/>
    </source>
</evidence>
<evidence type="ECO:0000256" key="2">
    <source>
        <dbReference type="ARBA" id="ARBA00022729"/>
    </source>
</evidence>
<gene>
    <name evidence="7" type="ordered locus">Hlac_2862</name>
</gene>
<dbReference type="Proteomes" id="UP000000740">
    <property type="component" value="Chromosome 2"/>
</dbReference>
<dbReference type="Pfam" id="PF13416">
    <property type="entry name" value="SBP_bac_8"/>
    <property type="match status" value="1"/>
</dbReference>
<reference evidence="7 8" key="1">
    <citation type="journal article" date="2016" name="Stand. Genomic Sci.">
        <title>Complete genome sequence of the Antarctic Halorubrum lacusprofundi type strain ACAM 34.</title>
        <authorList>
            <person name="Anderson I.J."/>
            <person name="DasSarma P."/>
            <person name="Lucas S."/>
            <person name="Copeland A."/>
            <person name="Lapidus A."/>
            <person name="Del Rio T.G."/>
            <person name="Tice H."/>
            <person name="Dalin E."/>
            <person name="Bruce D.C."/>
            <person name="Goodwin L."/>
            <person name="Pitluck S."/>
            <person name="Sims D."/>
            <person name="Brettin T.S."/>
            <person name="Detter J.C."/>
            <person name="Han C.S."/>
            <person name="Larimer F."/>
            <person name="Hauser L."/>
            <person name="Land M."/>
            <person name="Ivanova N."/>
            <person name="Richardson P."/>
            <person name="Cavicchioli R."/>
            <person name="DasSarma S."/>
            <person name="Woese C.R."/>
            <person name="Kyrpides N.C."/>
        </authorList>
    </citation>
    <scope>NUCLEOTIDE SEQUENCE [LARGE SCALE GENOMIC DNA]</scope>
    <source>
        <strain evidence="8">ATCC 49239 / DSM 5036 / JCM 8891 / ACAM 34</strain>
    </source>
</reference>
<organism evidence="7 8">
    <name type="scientific">Halorubrum lacusprofundi (strain ATCC 49239 / DSM 5036 / JCM 8891 / ACAM 34)</name>
    <dbReference type="NCBI Taxonomy" id="416348"/>
    <lineage>
        <taxon>Archaea</taxon>
        <taxon>Methanobacteriati</taxon>
        <taxon>Methanobacteriota</taxon>
        <taxon>Stenosarchaea group</taxon>
        <taxon>Halobacteria</taxon>
        <taxon>Halobacteriales</taxon>
        <taxon>Haloferacaceae</taxon>
        <taxon>Halorubrum</taxon>
    </lineage>
</organism>
<proteinExistence type="predicted"/>
<evidence type="ECO:0000256" key="3">
    <source>
        <dbReference type="ARBA" id="ARBA00023136"/>
    </source>
</evidence>
<feature type="region of interest" description="Disordered" evidence="6">
    <location>
        <begin position="28"/>
        <end position="73"/>
    </location>
</feature>
<dbReference type="eggNOG" id="arCOG00151">
    <property type="taxonomic scope" value="Archaea"/>
</dbReference>
<keyword evidence="5" id="KW-0449">Lipoprotein</keyword>
<evidence type="ECO:0000256" key="6">
    <source>
        <dbReference type="SAM" id="MobiDB-lite"/>
    </source>
</evidence>
<keyword evidence="4" id="KW-0564">Palmitate</keyword>
<keyword evidence="2" id="KW-0732">Signal</keyword>
<dbReference type="InterPro" id="IPR050490">
    <property type="entry name" value="Bact_solute-bd_prot1"/>
</dbReference>
<feature type="compositionally biased region" description="Gly residues" evidence="6">
    <location>
        <begin position="29"/>
        <end position="48"/>
    </location>
</feature>
<dbReference type="PANTHER" id="PTHR43649">
    <property type="entry name" value="ARABINOSE-BINDING PROTEIN-RELATED"/>
    <property type="match status" value="1"/>
</dbReference>
<dbReference type="InterPro" id="IPR006059">
    <property type="entry name" value="SBP"/>
</dbReference>
<name>B9LW32_HALLT</name>
<evidence type="ECO:0000256" key="5">
    <source>
        <dbReference type="ARBA" id="ARBA00023288"/>
    </source>
</evidence>
<evidence type="ECO:0000256" key="4">
    <source>
        <dbReference type="ARBA" id="ARBA00023139"/>
    </source>
</evidence>
<evidence type="ECO:0000313" key="7">
    <source>
        <dbReference type="EMBL" id="ACM58422.1"/>
    </source>
</evidence>
<dbReference type="EMBL" id="CP001366">
    <property type="protein sequence ID" value="ACM58422.1"/>
    <property type="molecule type" value="Genomic_DNA"/>
</dbReference>
<dbReference type="HOGENOM" id="CLU_031285_2_4_2"/>
<dbReference type="RefSeq" id="WP_012659238.1">
    <property type="nucleotide sequence ID" value="NC_012028.1"/>
</dbReference>
<dbReference type="Gene3D" id="3.40.190.10">
    <property type="entry name" value="Periplasmic binding protein-like II"/>
    <property type="match status" value="1"/>
</dbReference>
<dbReference type="GeneID" id="7399098"/>
<dbReference type="PANTHER" id="PTHR43649:SF33">
    <property type="entry name" value="POLYGALACTURONAN_RHAMNOGALACTURONAN-BINDING PROTEIN YTCQ"/>
    <property type="match status" value="1"/>
</dbReference>
<keyword evidence="8" id="KW-1185">Reference proteome</keyword>
<protein>
    <submittedName>
        <fullName evidence="7">Extracellular solute-binding protein family 1</fullName>
    </submittedName>
</protein>
<dbReference type="KEGG" id="hla:Hlac_2862"/>
<evidence type="ECO:0000256" key="1">
    <source>
        <dbReference type="ARBA" id="ARBA00022475"/>
    </source>
</evidence>
<keyword evidence="3" id="KW-0472">Membrane</keyword>
<dbReference type="PROSITE" id="PS51257">
    <property type="entry name" value="PROKAR_LIPOPROTEIN"/>
    <property type="match status" value="1"/>
</dbReference>
<keyword evidence="1" id="KW-1003">Cell membrane</keyword>
<accession>B9LW32</accession>
<dbReference type="AlphaFoldDB" id="B9LW32"/>